<organism evidence="2 3">
    <name type="scientific">Stenotrophomonas maltophilia</name>
    <name type="common">Pseudomonas maltophilia</name>
    <name type="synonym">Xanthomonas maltophilia</name>
    <dbReference type="NCBI Taxonomy" id="40324"/>
    <lineage>
        <taxon>Bacteria</taxon>
        <taxon>Pseudomonadati</taxon>
        <taxon>Pseudomonadota</taxon>
        <taxon>Gammaproteobacteria</taxon>
        <taxon>Lysobacterales</taxon>
        <taxon>Lysobacteraceae</taxon>
        <taxon>Stenotrophomonas</taxon>
        <taxon>Stenotrophomonas maltophilia group</taxon>
    </lineage>
</organism>
<sequence>MRQALAGIVAQLLVIARPIGIYGKRADAVQVQGKKAAPTGKRKHHRSNVIASPCHPPSLVIHDSHATQVIPMRDVSDFED</sequence>
<proteinExistence type="predicted"/>
<gene>
    <name evidence="2" type="ORF">U4I38_11690</name>
</gene>
<dbReference type="EMBL" id="JAXRVB010000011">
    <property type="protein sequence ID" value="MDZ5765133.1"/>
    <property type="molecule type" value="Genomic_DNA"/>
</dbReference>
<reference evidence="2" key="1">
    <citation type="submission" date="2023-12" db="EMBL/GenBank/DDBJ databases">
        <title>'Antibacterial potential of Stenotrophomonas maltophilia cystic fibrosis isolates' (manuscript under preparation).</title>
        <authorList>
            <person name="Crisan C.V."/>
            <person name="Pettis M."/>
            <person name="Goldberg J.B."/>
        </authorList>
    </citation>
    <scope>NUCLEOTIDE SEQUENCE</scope>
    <source>
        <strain evidence="2">CCV129</strain>
    </source>
</reference>
<dbReference type="Proteomes" id="UP001288387">
    <property type="component" value="Unassembled WGS sequence"/>
</dbReference>
<dbReference type="RefSeq" id="WP_143567681.1">
    <property type="nucleotide sequence ID" value="NZ_JAKJQX010000027.1"/>
</dbReference>
<accession>A0AAJ2WLG4</accession>
<dbReference type="AlphaFoldDB" id="A0AAJ2WLG4"/>
<evidence type="ECO:0000313" key="3">
    <source>
        <dbReference type="Proteomes" id="UP001288387"/>
    </source>
</evidence>
<evidence type="ECO:0000256" key="1">
    <source>
        <dbReference type="SAM" id="MobiDB-lite"/>
    </source>
</evidence>
<feature type="region of interest" description="Disordered" evidence="1">
    <location>
        <begin position="34"/>
        <end position="55"/>
    </location>
</feature>
<comment type="caution">
    <text evidence="2">The sequence shown here is derived from an EMBL/GenBank/DDBJ whole genome shotgun (WGS) entry which is preliminary data.</text>
</comment>
<protein>
    <submittedName>
        <fullName evidence="2">Uncharacterized protein</fullName>
    </submittedName>
</protein>
<evidence type="ECO:0000313" key="2">
    <source>
        <dbReference type="EMBL" id="MDZ5765133.1"/>
    </source>
</evidence>
<name>A0AAJ2WLG4_STEMA</name>